<dbReference type="GO" id="GO:0009036">
    <property type="term" value="F:type II site-specific deoxyribonuclease activity"/>
    <property type="evidence" value="ECO:0007669"/>
    <property type="project" value="UniProtKB-EC"/>
</dbReference>
<evidence type="ECO:0000256" key="5">
    <source>
        <dbReference type="ARBA" id="ARBA00093760"/>
    </source>
</evidence>
<sequence>MALENRVKEKIAIEVIKVLISRFDSFPEDASNIRNAPFHDAFLNAFADKLDGKVPDTPFFISLASWLHGLNTTLGQTFFENVAQILSDGEKREYTSKKLGNLTITKNHREKISEIAADLSTSTELPDLERENKLLLQNYDGENIKAVDFSADVFFEDEDQVIAIEIKSVKPNSGEMKGEKQKILEGKAALQKKFPKKEIYFYIGFPFDPTVDPAEEKVTGYNKERFLRSIINMSKFFDPEETLVASELWDFLSGQKNTMEQILEIINNIATPDFLEKFRYLKSGENRYNQDYIPLLDKWFLSSEKELVQNDGKIKDKIENDKRLTRIYNKQPFDAKGSYMFERYIELKELV</sequence>
<reference evidence="8" key="2">
    <citation type="submission" date="2011-06" db="EMBL/GenBank/DDBJ databases">
        <title>The complete genome of Flexistipes sinusarabici DSM 4947.</title>
        <authorList>
            <person name="Lucas S."/>
            <person name="Han J."/>
            <person name="Lapidus A."/>
            <person name="Bruce D."/>
            <person name="Goodwin L."/>
            <person name="Pitluck S."/>
            <person name="Peters L."/>
            <person name="Kyrpides N."/>
            <person name="Mavromatis K."/>
            <person name="Ivanova N."/>
            <person name="Mikhailova N."/>
            <person name="Chertkov O."/>
            <person name="Detter J.C."/>
            <person name="Tapia R."/>
            <person name="Han C."/>
            <person name="Land M."/>
            <person name="Hauser L."/>
            <person name="Markowitz V."/>
            <person name="Cheng J.-F."/>
            <person name="Hugenholtz P."/>
            <person name="Woyke T."/>
            <person name="Wu D."/>
            <person name="Spring S."/>
            <person name="Schroeder M."/>
            <person name="Brambilla E."/>
            <person name="Klenk H.-P."/>
            <person name="Eisen J.A."/>
        </authorList>
    </citation>
    <scope>NUCLEOTIDE SEQUENCE [LARGE SCALE GENOMIC DNA]</scope>
    <source>
        <strain evidence="8">DSM 4947 / MAS 10</strain>
    </source>
</reference>
<evidence type="ECO:0000256" key="4">
    <source>
        <dbReference type="ARBA" id="ARBA00022801"/>
    </source>
</evidence>
<comment type="catalytic activity">
    <reaction evidence="5">
        <text>Endonucleolytic cleavage of DNA to give specific double-stranded fragments with terminal 5'-phosphates.</text>
        <dbReference type="EC" id="3.1.21.4"/>
    </reaction>
</comment>
<dbReference type="KEGG" id="fsi:Flexsi_0418"/>
<dbReference type="InterPro" id="IPR019045">
    <property type="entry name" value="Restrct_endonuc_II_HinfI"/>
</dbReference>
<dbReference type="Proteomes" id="UP000006621">
    <property type="component" value="Chromosome"/>
</dbReference>
<reference evidence="7 8" key="1">
    <citation type="journal article" date="2011" name="Stand. Genomic Sci.">
        <title>Genome sequence of the moderately thermophilic halophile Flexistipes sinusarabici strain (MAS10).</title>
        <authorList>
            <person name="Lapidus A."/>
            <person name="Chertkov O."/>
            <person name="Nolan M."/>
            <person name="Lucas S."/>
            <person name="Hammon N."/>
            <person name="Deshpande S."/>
            <person name="Cheng J.F."/>
            <person name="Tapia R."/>
            <person name="Han C."/>
            <person name="Goodwin L."/>
            <person name="Pitluck S."/>
            <person name="Liolios K."/>
            <person name="Pagani I."/>
            <person name="Ivanova N."/>
            <person name="Huntemann M."/>
            <person name="Mavromatis K."/>
            <person name="Mikhailova N."/>
            <person name="Pati A."/>
            <person name="Chen A."/>
            <person name="Palaniappan K."/>
            <person name="Land M."/>
            <person name="Hauser L."/>
            <person name="Brambilla E.M."/>
            <person name="Rohde M."/>
            <person name="Abt B."/>
            <person name="Spring S."/>
            <person name="Goker M."/>
            <person name="Bristow J."/>
            <person name="Eisen J.A."/>
            <person name="Markowitz V."/>
            <person name="Hugenholtz P."/>
            <person name="Kyrpides N.C."/>
            <person name="Klenk H.P."/>
            <person name="Woyke T."/>
        </authorList>
    </citation>
    <scope>NUCLEOTIDE SEQUENCE [LARGE SCALE GENOMIC DNA]</scope>
    <source>
        <strain evidence="8">DSM 4947 / MAS 10</strain>
    </source>
</reference>
<name>F8E8Y2_FLESM</name>
<keyword evidence="3" id="KW-0255">Endonuclease</keyword>
<keyword evidence="8" id="KW-1185">Reference proteome</keyword>
<evidence type="ECO:0000256" key="3">
    <source>
        <dbReference type="ARBA" id="ARBA00022759"/>
    </source>
</evidence>
<dbReference type="GO" id="GO:0009307">
    <property type="term" value="P:DNA restriction-modification system"/>
    <property type="evidence" value="ECO:0007669"/>
    <property type="project" value="InterPro"/>
</dbReference>
<protein>
    <recommendedName>
        <fullName evidence="6">type II site-specific deoxyribonuclease</fullName>
        <ecNumber evidence="6">3.1.21.4</ecNumber>
    </recommendedName>
</protein>
<dbReference type="GO" id="GO:0003677">
    <property type="term" value="F:DNA binding"/>
    <property type="evidence" value="ECO:0007669"/>
    <property type="project" value="InterPro"/>
</dbReference>
<evidence type="ECO:0000313" key="8">
    <source>
        <dbReference type="Proteomes" id="UP000006621"/>
    </source>
</evidence>
<dbReference type="EC" id="3.1.21.4" evidence="6"/>
<dbReference type="AlphaFoldDB" id="F8E8Y2"/>
<evidence type="ECO:0000313" key="7">
    <source>
        <dbReference type="EMBL" id="AEI14106.1"/>
    </source>
</evidence>
<dbReference type="STRING" id="717231.Flexsi_0418"/>
<keyword evidence="4 7" id="KW-0378">Hydrolase</keyword>
<dbReference type="REBASE" id="37435">
    <property type="entry name" value="Fsi4947IIP"/>
</dbReference>
<dbReference type="EMBL" id="CP002858">
    <property type="protein sequence ID" value="AEI14106.1"/>
    <property type="molecule type" value="Genomic_DNA"/>
</dbReference>
<keyword evidence="2" id="KW-0680">Restriction system</keyword>
<dbReference type="Pfam" id="PF09520">
    <property type="entry name" value="RE_TdeIII"/>
    <property type="match status" value="1"/>
</dbReference>
<evidence type="ECO:0000256" key="2">
    <source>
        <dbReference type="ARBA" id="ARBA00022747"/>
    </source>
</evidence>
<gene>
    <name evidence="7" type="ordered locus">Flexsi_0418</name>
</gene>
<accession>F8E8Y2</accession>
<keyword evidence="1" id="KW-0540">Nuclease</keyword>
<dbReference type="RefSeq" id="WP_013885617.1">
    <property type="nucleotide sequence ID" value="NC_015672.1"/>
</dbReference>
<proteinExistence type="predicted"/>
<dbReference type="OrthoDB" id="9784326at2"/>
<evidence type="ECO:0000256" key="6">
    <source>
        <dbReference type="ARBA" id="ARBA00093790"/>
    </source>
</evidence>
<dbReference type="HOGENOM" id="CLU_756000_0_0_0"/>
<evidence type="ECO:0000256" key="1">
    <source>
        <dbReference type="ARBA" id="ARBA00022722"/>
    </source>
</evidence>
<organism evidence="7 8">
    <name type="scientific">Flexistipes sinusarabici (strain ATCC 49648 / DSM 4947 / MAS 10)</name>
    <dbReference type="NCBI Taxonomy" id="717231"/>
    <lineage>
        <taxon>Bacteria</taxon>
        <taxon>Pseudomonadati</taxon>
        <taxon>Deferribacterota</taxon>
        <taxon>Deferribacteres</taxon>
        <taxon>Deferribacterales</taxon>
        <taxon>Flexistipitaceae</taxon>
        <taxon>Flexistipes</taxon>
    </lineage>
</organism>